<reference evidence="2 3" key="1">
    <citation type="submission" date="2016-08" db="EMBL/GenBank/DDBJ databases">
        <title>Genome sequence of Clavibacter michiganensis subsp. michiganensis strain CASJ007.</title>
        <authorList>
            <person name="Thapa S.P."/>
            <person name="Coaker G."/>
        </authorList>
    </citation>
    <scope>NUCLEOTIDE SEQUENCE [LARGE SCALE GENOMIC DNA]</scope>
    <source>
        <strain evidence="2">CASJ007</strain>
    </source>
</reference>
<dbReference type="GO" id="GO:0008239">
    <property type="term" value="F:dipeptidyl-peptidase activity"/>
    <property type="evidence" value="ECO:0007669"/>
    <property type="project" value="InterPro"/>
</dbReference>
<dbReference type="AlphaFoldDB" id="A0A251XMZ0"/>
<proteinExistence type="predicted"/>
<dbReference type="InterPro" id="IPR013736">
    <property type="entry name" value="Xaa-Pro_dipept_C"/>
</dbReference>
<organism evidence="2 3">
    <name type="scientific">Clavibacter michiganensis subsp. michiganensis</name>
    <dbReference type="NCBI Taxonomy" id="33013"/>
    <lineage>
        <taxon>Bacteria</taxon>
        <taxon>Bacillati</taxon>
        <taxon>Actinomycetota</taxon>
        <taxon>Actinomycetes</taxon>
        <taxon>Micrococcales</taxon>
        <taxon>Microbacteriaceae</taxon>
        <taxon>Clavibacter</taxon>
    </lineage>
</organism>
<accession>A0A251XMZ0</accession>
<dbReference type="EMBL" id="MDHH01000001">
    <property type="protein sequence ID" value="OUE04760.1"/>
    <property type="molecule type" value="Genomic_DNA"/>
</dbReference>
<dbReference type="Gene3D" id="2.60.120.260">
    <property type="entry name" value="Galactose-binding domain-like"/>
    <property type="match status" value="1"/>
</dbReference>
<name>A0A251XMZ0_CLAMM</name>
<protein>
    <recommendedName>
        <fullName evidence="1">Xaa-Pro dipeptidyl-peptidase C-terminal domain-containing protein</fullName>
    </recommendedName>
</protein>
<gene>
    <name evidence="2" type="ORF">CMMCAS07_07415</name>
</gene>
<evidence type="ECO:0000313" key="2">
    <source>
        <dbReference type="EMBL" id="OUE04760.1"/>
    </source>
</evidence>
<sequence>MRVPLVSTGHAFPAGHRLRLAVSSAYWPWIWPHAREATLVVAPSRSSVTLPVWTRTEDDGVRFEEAVQATPIAIQRIPDDSGLPERSVTHDVATGEWTLDVDPGYGGSRIYPDGLVFTESSRETYRITDGDPTSAVAESRWAIGLEQPTWRARLETTSRVTADADAFRVVNTLRAWARDGGPGAPEVLVADRVFDDLVPRTSA</sequence>
<evidence type="ECO:0000313" key="3">
    <source>
        <dbReference type="Proteomes" id="UP000195062"/>
    </source>
</evidence>
<dbReference type="Proteomes" id="UP000195062">
    <property type="component" value="Unassembled WGS sequence"/>
</dbReference>
<keyword evidence="3" id="KW-1185">Reference proteome</keyword>
<evidence type="ECO:0000259" key="1">
    <source>
        <dbReference type="Pfam" id="PF08530"/>
    </source>
</evidence>
<comment type="caution">
    <text evidence="2">The sequence shown here is derived from an EMBL/GenBank/DDBJ whole genome shotgun (WGS) entry which is preliminary data.</text>
</comment>
<dbReference type="Pfam" id="PF08530">
    <property type="entry name" value="PepX_C"/>
    <property type="match status" value="1"/>
</dbReference>
<dbReference type="InterPro" id="IPR008979">
    <property type="entry name" value="Galactose-bd-like_sf"/>
</dbReference>
<feature type="domain" description="Xaa-Pro dipeptidyl-peptidase C-terminal" evidence="1">
    <location>
        <begin position="3"/>
        <end position="45"/>
    </location>
</feature>
<dbReference type="SUPFAM" id="SSF49785">
    <property type="entry name" value="Galactose-binding domain-like"/>
    <property type="match status" value="1"/>
</dbReference>